<evidence type="ECO:0000256" key="1">
    <source>
        <dbReference type="ARBA" id="ARBA00022801"/>
    </source>
</evidence>
<dbReference type="GO" id="GO:0016020">
    <property type="term" value="C:membrane"/>
    <property type="evidence" value="ECO:0007669"/>
    <property type="project" value="TreeGrafter"/>
</dbReference>
<dbReference type="Proteomes" id="UP000563898">
    <property type="component" value="Unassembled WGS sequence"/>
</dbReference>
<dbReference type="EMBL" id="JAAXPC010000015">
    <property type="protein sequence ID" value="NKY04189.1"/>
    <property type="molecule type" value="Genomic_DNA"/>
</dbReference>
<dbReference type="InterPro" id="IPR050266">
    <property type="entry name" value="AB_hydrolase_sf"/>
</dbReference>
<evidence type="ECO:0000313" key="4">
    <source>
        <dbReference type="Proteomes" id="UP000563898"/>
    </source>
</evidence>
<evidence type="ECO:0000313" key="3">
    <source>
        <dbReference type="EMBL" id="NKY04189.1"/>
    </source>
</evidence>
<dbReference type="SUPFAM" id="SSF53474">
    <property type="entry name" value="alpha/beta-Hydrolases"/>
    <property type="match status" value="1"/>
</dbReference>
<dbReference type="GO" id="GO:0016787">
    <property type="term" value="F:hydrolase activity"/>
    <property type="evidence" value="ECO:0007669"/>
    <property type="project" value="UniProtKB-KW"/>
</dbReference>
<accession>A0A846WRL7</accession>
<name>A0A846WRL7_9ACTN</name>
<dbReference type="Gene3D" id="3.40.50.1820">
    <property type="entry name" value="alpha/beta hydrolase"/>
    <property type="match status" value="1"/>
</dbReference>
<feature type="domain" description="AB hydrolase-1" evidence="2">
    <location>
        <begin position="18"/>
        <end position="168"/>
    </location>
</feature>
<comment type="caution">
    <text evidence="3">The sequence shown here is derived from an EMBL/GenBank/DDBJ whole genome shotgun (WGS) entry which is preliminary data.</text>
</comment>
<dbReference type="PANTHER" id="PTHR43798:SF31">
    <property type="entry name" value="AB HYDROLASE SUPERFAMILY PROTEIN YCLE"/>
    <property type="match status" value="1"/>
</dbReference>
<dbReference type="InterPro" id="IPR029058">
    <property type="entry name" value="AB_hydrolase_fold"/>
</dbReference>
<gene>
    <name evidence="3" type="ORF">HGA05_21705</name>
</gene>
<dbReference type="Pfam" id="PF00561">
    <property type="entry name" value="Abhydrolase_1"/>
    <property type="match status" value="1"/>
</dbReference>
<organism evidence="3 4">
    <name type="scientific">Gordonia polyisoprenivorans</name>
    <dbReference type="NCBI Taxonomy" id="84595"/>
    <lineage>
        <taxon>Bacteria</taxon>
        <taxon>Bacillati</taxon>
        <taxon>Actinomycetota</taxon>
        <taxon>Actinomycetes</taxon>
        <taxon>Mycobacteriales</taxon>
        <taxon>Gordoniaceae</taxon>
        <taxon>Gordonia</taxon>
    </lineage>
</organism>
<dbReference type="AlphaFoldDB" id="A0A846WRL7"/>
<protein>
    <submittedName>
        <fullName evidence="3">Alpha/beta fold hydrolase</fullName>
    </submittedName>
</protein>
<sequence length="253" mass="27471">MPLALYYEKHGNRGGPRPPLVLIHGGAGSIATNWEYVTPALAADRLVIGVELQGHGHTPHADRPYTFENSADDIAALLGDLDIPRVDILGFSNGGPTVLRFAQRHPALTGRCVVASGFVRRDGMIPGFWDNFDAPAIDSMPAALADAYRAINPDPDDLRRMFDLDVAVMREFRDWTDAELSALEAPVLFVSGDHDVALPEHTLWMASAVARGRALILPAAHGDFLGSVETGEPDAVLTRACVDLIRRFLDEDD</sequence>
<proteinExistence type="predicted"/>
<keyword evidence="1 3" id="KW-0378">Hydrolase</keyword>
<dbReference type="InterPro" id="IPR000073">
    <property type="entry name" value="AB_hydrolase_1"/>
</dbReference>
<dbReference type="RefSeq" id="WP_006368687.1">
    <property type="nucleotide sequence ID" value="NZ_CP116236.1"/>
</dbReference>
<dbReference type="PANTHER" id="PTHR43798">
    <property type="entry name" value="MONOACYLGLYCEROL LIPASE"/>
    <property type="match status" value="1"/>
</dbReference>
<evidence type="ECO:0000259" key="2">
    <source>
        <dbReference type="Pfam" id="PF00561"/>
    </source>
</evidence>
<reference evidence="3 4" key="1">
    <citation type="submission" date="2020-04" db="EMBL/GenBank/DDBJ databases">
        <title>MicrobeNet Type strains.</title>
        <authorList>
            <person name="Nicholson A.C."/>
        </authorList>
    </citation>
    <scope>NUCLEOTIDE SEQUENCE [LARGE SCALE GENOMIC DNA]</scope>
    <source>
        <strain evidence="3 4">ATCC BAA-14</strain>
    </source>
</reference>